<dbReference type="Proteomes" id="UP001220964">
    <property type="component" value="Unassembled WGS sequence"/>
</dbReference>
<evidence type="ECO:0000256" key="2">
    <source>
        <dbReference type="ARBA" id="ARBA00022448"/>
    </source>
</evidence>
<dbReference type="EMBL" id="JARGYC010000005">
    <property type="protein sequence ID" value="MDF0599719.1"/>
    <property type="molecule type" value="Genomic_DNA"/>
</dbReference>
<accession>A0AAE3NNU0</accession>
<evidence type="ECO:0000313" key="11">
    <source>
        <dbReference type="EMBL" id="MDF0599719.1"/>
    </source>
</evidence>
<comment type="subunit">
    <text evidence="9">The complex comprises the extracytoplasmic solute receptor protein and the two transmembrane proteins.</text>
</comment>
<evidence type="ECO:0000256" key="6">
    <source>
        <dbReference type="ARBA" id="ARBA00022989"/>
    </source>
</evidence>
<keyword evidence="6 9" id="KW-1133">Transmembrane helix</keyword>
<comment type="similarity">
    <text evidence="8 9">Belongs to the TRAP transporter small permease family.</text>
</comment>
<gene>
    <name evidence="11" type="ORF">P1J78_03135</name>
</gene>
<feature type="transmembrane region" description="Helical" evidence="9">
    <location>
        <begin position="68"/>
        <end position="89"/>
    </location>
</feature>
<comment type="function">
    <text evidence="9">Part of the tripartite ATP-independent periplasmic (TRAP) transport system.</text>
</comment>
<evidence type="ECO:0000256" key="4">
    <source>
        <dbReference type="ARBA" id="ARBA00022519"/>
    </source>
</evidence>
<evidence type="ECO:0000256" key="8">
    <source>
        <dbReference type="ARBA" id="ARBA00038436"/>
    </source>
</evidence>
<comment type="caution">
    <text evidence="9">Lacks conserved residue(s) required for the propagation of feature annotation.</text>
</comment>
<feature type="transmembrane region" description="Helical" evidence="9">
    <location>
        <begin position="27"/>
        <end position="47"/>
    </location>
</feature>
<dbReference type="InterPro" id="IPR055348">
    <property type="entry name" value="DctQ"/>
</dbReference>
<evidence type="ECO:0000256" key="3">
    <source>
        <dbReference type="ARBA" id="ARBA00022475"/>
    </source>
</evidence>
<name>A0AAE3NNU0_9RHOB</name>
<evidence type="ECO:0000259" key="10">
    <source>
        <dbReference type="Pfam" id="PF04290"/>
    </source>
</evidence>
<dbReference type="Pfam" id="PF04290">
    <property type="entry name" value="DctQ"/>
    <property type="match status" value="1"/>
</dbReference>
<dbReference type="GO" id="GO:0005886">
    <property type="term" value="C:plasma membrane"/>
    <property type="evidence" value="ECO:0007669"/>
    <property type="project" value="UniProtKB-SubCell"/>
</dbReference>
<evidence type="ECO:0000256" key="1">
    <source>
        <dbReference type="ARBA" id="ARBA00004429"/>
    </source>
</evidence>
<dbReference type="PANTHER" id="PTHR35011:SF2">
    <property type="entry name" value="2,3-DIKETO-L-GULONATE TRAP TRANSPORTER SMALL PERMEASE PROTEIN YIAM"/>
    <property type="match status" value="1"/>
</dbReference>
<sequence>MLGLLLLAIVTITLVATFNRYLWEGALPWAVEASMLMWAWMIQLSVLRAAHIRVDFFIDLAPPRLRPLLDLMIAIICLGTLYVLTDSALGMARFTADDFFIALPRVSRQWLYIPLLVVGPLWAVRIGLEAYERWRGSAA</sequence>
<evidence type="ECO:0000313" key="12">
    <source>
        <dbReference type="Proteomes" id="UP001220964"/>
    </source>
</evidence>
<dbReference type="PANTHER" id="PTHR35011">
    <property type="entry name" value="2,3-DIKETO-L-GULONATE TRAP TRANSPORTER SMALL PERMEASE PROTEIN YIAM"/>
    <property type="match status" value="1"/>
</dbReference>
<feature type="domain" description="Tripartite ATP-independent periplasmic transporters DctQ component" evidence="10">
    <location>
        <begin position="9"/>
        <end position="135"/>
    </location>
</feature>
<dbReference type="AlphaFoldDB" id="A0AAE3NNU0"/>
<feature type="transmembrane region" description="Helical" evidence="9">
    <location>
        <begin position="109"/>
        <end position="128"/>
    </location>
</feature>
<keyword evidence="4 9" id="KW-0997">Cell inner membrane</keyword>
<dbReference type="GO" id="GO:0022857">
    <property type="term" value="F:transmembrane transporter activity"/>
    <property type="evidence" value="ECO:0007669"/>
    <property type="project" value="UniProtKB-UniRule"/>
</dbReference>
<comment type="subcellular location">
    <subcellularLocation>
        <location evidence="1 9">Cell inner membrane</location>
        <topology evidence="1 9">Multi-pass membrane protein</topology>
    </subcellularLocation>
</comment>
<dbReference type="InterPro" id="IPR007387">
    <property type="entry name" value="TRAP_DctQ"/>
</dbReference>
<reference evidence="11" key="1">
    <citation type="submission" date="2023-03" db="EMBL/GenBank/DDBJ databases">
        <title>Multiphase analysis and comparison of six strains from genera Psychromarinibacter, Lutimaribacter, and Maritimibacter, including a novel species: Psychromarinibacter sediminicola sp. nov.</title>
        <authorList>
            <person name="Wang Y.-H."/>
            <person name="Ye M.-Q."/>
            <person name="Du Z.-J."/>
        </authorList>
    </citation>
    <scope>NUCLEOTIDE SEQUENCE</scope>
    <source>
        <strain evidence="11">C21-152</strain>
    </source>
</reference>
<evidence type="ECO:0000256" key="9">
    <source>
        <dbReference type="RuleBase" id="RU369079"/>
    </source>
</evidence>
<evidence type="ECO:0000256" key="5">
    <source>
        <dbReference type="ARBA" id="ARBA00022692"/>
    </source>
</evidence>
<keyword evidence="12" id="KW-1185">Reference proteome</keyword>
<organism evidence="11 12">
    <name type="scientific">Psychromarinibacter sediminicola</name>
    <dbReference type="NCBI Taxonomy" id="3033385"/>
    <lineage>
        <taxon>Bacteria</taxon>
        <taxon>Pseudomonadati</taxon>
        <taxon>Pseudomonadota</taxon>
        <taxon>Alphaproteobacteria</taxon>
        <taxon>Rhodobacterales</taxon>
        <taxon>Paracoccaceae</taxon>
        <taxon>Psychromarinibacter</taxon>
    </lineage>
</organism>
<keyword evidence="7 9" id="KW-0472">Membrane</keyword>
<protein>
    <recommendedName>
        <fullName evidence="9">TRAP transporter small permease protein</fullName>
    </recommendedName>
</protein>
<dbReference type="GO" id="GO:0015740">
    <property type="term" value="P:C4-dicarboxylate transport"/>
    <property type="evidence" value="ECO:0007669"/>
    <property type="project" value="TreeGrafter"/>
</dbReference>
<comment type="caution">
    <text evidence="11">The sequence shown here is derived from an EMBL/GenBank/DDBJ whole genome shotgun (WGS) entry which is preliminary data.</text>
</comment>
<keyword evidence="3" id="KW-1003">Cell membrane</keyword>
<keyword evidence="5 9" id="KW-0812">Transmembrane</keyword>
<keyword evidence="2 9" id="KW-0813">Transport</keyword>
<evidence type="ECO:0000256" key="7">
    <source>
        <dbReference type="ARBA" id="ARBA00023136"/>
    </source>
</evidence>
<proteinExistence type="inferred from homology"/>